<evidence type="ECO:0000256" key="8">
    <source>
        <dbReference type="ARBA" id="ARBA00023136"/>
    </source>
</evidence>
<evidence type="ECO:0000256" key="4">
    <source>
        <dbReference type="ARBA" id="ARBA00022737"/>
    </source>
</evidence>
<dbReference type="InterPro" id="IPR003593">
    <property type="entry name" value="AAA+_ATPase"/>
</dbReference>
<sequence length="507" mass="56325">MTLELLEMQGITKEFPGAKVLDNVNLSVREREIHALLGENGAGKSTLMKILTGIYQMNDGRIFYQGKEVHVKGPKQAEELGIVMIHQEFNLVPYLSIAENIFLGSEAPFTKLGVINWSSLLAASRKYMEQVGLKLNPKTPVAQLSVGEKQLVEIAKALSKKAKLLVMDEPTAALTEKEKEKLFEIMQSLVQQGVSIIYISHRMEELFQICHRVTVLRDGKYIATLKIEDTNIDELVALMVGRQVTERFPKMNNHPSEVILEVENFSNSALHDVSFHLRAGEVVGIGGLMGAGRTELARAVFGLDAAQGQLKVTSPQAGTFQGRFRHPSEAINHGLAMVTEDRKEQGLILPFSVQSNLALPTLHKRSKLGVIERSKEAEMTQKYIKLLRIKTSGPSQTVKSLSGGNQQKVVFGKWLETMPKILILDEPTRGVDVGAKVEIYELMNRLTSEGLGIILISSDLQELIGMSDRIYVMYEGKITGHFTREEITEEKFMLCATGGVQWEAQGL</sequence>
<dbReference type="InterPro" id="IPR027417">
    <property type="entry name" value="P-loop_NTPase"/>
</dbReference>
<feature type="domain" description="ABC transporter" evidence="9">
    <location>
        <begin position="6"/>
        <end position="243"/>
    </location>
</feature>
<dbReference type="EMBL" id="CP019698">
    <property type="protein sequence ID" value="AQS59938.1"/>
    <property type="molecule type" value="Genomic_DNA"/>
</dbReference>
<dbReference type="CDD" id="cd03215">
    <property type="entry name" value="ABC_Carb_Monos_II"/>
    <property type="match status" value="1"/>
</dbReference>
<dbReference type="SUPFAM" id="SSF52540">
    <property type="entry name" value="P-loop containing nucleoside triphosphate hydrolases"/>
    <property type="match status" value="2"/>
</dbReference>
<protein>
    <submittedName>
        <fullName evidence="10">D-xylose ABC transporter ATP-binding protein</fullName>
    </submittedName>
</protein>
<dbReference type="Proteomes" id="UP000189464">
    <property type="component" value="Chromosome"/>
</dbReference>
<feature type="domain" description="ABC transporter" evidence="9">
    <location>
        <begin position="253"/>
        <end position="500"/>
    </location>
</feature>
<dbReference type="Gene3D" id="3.40.50.300">
    <property type="entry name" value="P-loop containing nucleotide triphosphate hydrolases"/>
    <property type="match status" value="2"/>
</dbReference>
<dbReference type="PANTHER" id="PTHR43790:SF9">
    <property type="entry name" value="GALACTOFURANOSE TRANSPORTER ATP-BINDING PROTEIN YTFR"/>
    <property type="match status" value="1"/>
</dbReference>
<keyword evidence="6 10" id="KW-0067">ATP-binding</keyword>
<dbReference type="PANTHER" id="PTHR43790">
    <property type="entry name" value="CARBOHYDRATE TRANSPORT ATP-BINDING PROTEIN MG119-RELATED"/>
    <property type="match status" value="1"/>
</dbReference>
<keyword evidence="8" id="KW-0472">Membrane</keyword>
<dbReference type="InterPro" id="IPR003439">
    <property type="entry name" value="ABC_transporter-like_ATP-bd"/>
</dbReference>
<evidence type="ECO:0000256" key="5">
    <source>
        <dbReference type="ARBA" id="ARBA00022741"/>
    </source>
</evidence>
<evidence type="ECO:0000313" key="10">
    <source>
        <dbReference type="EMBL" id="AQS59938.1"/>
    </source>
</evidence>
<comment type="subcellular location">
    <subcellularLocation>
        <location evidence="1">Cell membrane</location>
        <topology evidence="1">Peripheral membrane protein</topology>
    </subcellularLocation>
</comment>
<evidence type="ECO:0000259" key="9">
    <source>
        <dbReference type="PROSITE" id="PS50893"/>
    </source>
</evidence>
<evidence type="ECO:0000313" key="11">
    <source>
        <dbReference type="Proteomes" id="UP000189464"/>
    </source>
</evidence>
<keyword evidence="7" id="KW-1278">Translocase</keyword>
<dbReference type="STRING" id="1833852.B0537_13130"/>
<dbReference type="FunFam" id="3.40.50.300:FF:000127">
    <property type="entry name" value="Ribose import ATP-binding protein RbsA"/>
    <property type="match status" value="1"/>
</dbReference>
<dbReference type="GO" id="GO:0016887">
    <property type="term" value="F:ATP hydrolysis activity"/>
    <property type="evidence" value="ECO:0007669"/>
    <property type="project" value="InterPro"/>
</dbReference>
<organism evidence="10 11">
    <name type="scientific">Desulforamulus ferrireducens</name>
    <dbReference type="NCBI Taxonomy" id="1833852"/>
    <lineage>
        <taxon>Bacteria</taxon>
        <taxon>Bacillati</taxon>
        <taxon>Bacillota</taxon>
        <taxon>Clostridia</taxon>
        <taxon>Eubacteriales</taxon>
        <taxon>Peptococcaceae</taxon>
        <taxon>Desulforamulus</taxon>
    </lineage>
</organism>
<dbReference type="KEGG" id="dfg:B0537_13130"/>
<keyword evidence="5" id="KW-0547">Nucleotide-binding</keyword>
<evidence type="ECO:0000256" key="1">
    <source>
        <dbReference type="ARBA" id="ARBA00004202"/>
    </source>
</evidence>
<dbReference type="InterPro" id="IPR050107">
    <property type="entry name" value="ABC_carbohydrate_import_ATPase"/>
</dbReference>
<dbReference type="CDD" id="cd03216">
    <property type="entry name" value="ABC_Carb_Monos_I"/>
    <property type="match status" value="1"/>
</dbReference>
<keyword evidence="2" id="KW-0813">Transport</keyword>
<keyword evidence="4" id="KW-0677">Repeat</keyword>
<name>A0A1S6IYU8_9FIRM</name>
<evidence type="ECO:0000256" key="3">
    <source>
        <dbReference type="ARBA" id="ARBA00022475"/>
    </source>
</evidence>
<dbReference type="SMART" id="SM00382">
    <property type="entry name" value="AAA"/>
    <property type="match status" value="2"/>
</dbReference>
<evidence type="ECO:0000256" key="7">
    <source>
        <dbReference type="ARBA" id="ARBA00022967"/>
    </source>
</evidence>
<keyword evidence="3" id="KW-1003">Cell membrane</keyword>
<reference evidence="10 11" key="1">
    <citation type="journal article" date="2016" name="Int. J. Syst. Evol. Microbiol.">
        <title>Desulfotomaculum ferrireducens sp. nov., a moderately thermophilic sulfate-reducing and dissimilatory Fe(III)-reducing bacterium isolated from compost.</title>
        <authorList>
            <person name="Yang G."/>
            <person name="Guo J."/>
            <person name="Zhuang L."/>
            <person name="Yuan Y."/>
            <person name="Zhou S."/>
        </authorList>
    </citation>
    <scope>NUCLEOTIDE SEQUENCE [LARGE SCALE GENOMIC DNA]</scope>
    <source>
        <strain evidence="10 11">GSS09</strain>
    </source>
</reference>
<gene>
    <name evidence="10" type="ORF">B0537_13130</name>
</gene>
<dbReference type="RefSeq" id="WP_179946674.1">
    <property type="nucleotide sequence ID" value="NZ_CP019698.1"/>
</dbReference>
<dbReference type="GO" id="GO:0005524">
    <property type="term" value="F:ATP binding"/>
    <property type="evidence" value="ECO:0007669"/>
    <property type="project" value="UniProtKB-KW"/>
</dbReference>
<dbReference type="PROSITE" id="PS50893">
    <property type="entry name" value="ABC_TRANSPORTER_2"/>
    <property type="match status" value="2"/>
</dbReference>
<evidence type="ECO:0000256" key="2">
    <source>
        <dbReference type="ARBA" id="ARBA00022448"/>
    </source>
</evidence>
<proteinExistence type="predicted"/>
<dbReference type="AlphaFoldDB" id="A0A1S6IYU8"/>
<dbReference type="InterPro" id="IPR017871">
    <property type="entry name" value="ABC_transporter-like_CS"/>
</dbReference>
<keyword evidence="11" id="KW-1185">Reference proteome</keyword>
<dbReference type="Pfam" id="PF00005">
    <property type="entry name" value="ABC_tran"/>
    <property type="match status" value="2"/>
</dbReference>
<accession>A0A1S6IYU8</accession>
<evidence type="ECO:0000256" key="6">
    <source>
        <dbReference type="ARBA" id="ARBA00022840"/>
    </source>
</evidence>
<dbReference type="PROSITE" id="PS00211">
    <property type="entry name" value="ABC_TRANSPORTER_1"/>
    <property type="match status" value="2"/>
</dbReference>
<dbReference type="GO" id="GO:0005886">
    <property type="term" value="C:plasma membrane"/>
    <property type="evidence" value="ECO:0007669"/>
    <property type="project" value="UniProtKB-SubCell"/>
</dbReference>